<proteinExistence type="predicted"/>
<dbReference type="PANTHER" id="PTHR43478:SF1">
    <property type="entry name" value="NA+_H+ ANTIPORTER NHAC-LIKE C-TERMINAL DOMAIN-CONTAINING PROTEIN"/>
    <property type="match status" value="1"/>
</dbReference>
<feature type="transmembrane region" description="Helical" evidence="6">
    <location>
        <begin position="428"/>
        <end position="446"/>
    </location>
</feature>
<feature type="transmembrane region" description="Helical" evidence="6">
    <location>
        <begin position="329"/>
        <end position="347"/>
    </location>
</feature>
<organism evidence="8 9">
    <name type="scientific">Aureliella helgolandensis</name>
    <dbReference type="NCBI Taxonomy" id="2527968"/>
    <lineage>
        <taxon>Bacteria</taxon>
        <taxon>Pseudomonadati</taxon>
        <taxon>Planctomycetota</taxon>
        <taxon>Planctomycetia</taxon>
        <taxon>Pirellulales</taxon>
        <taxon>Pirellulaceae</taxon>
        <taxon>Aureliella</taxon>
    </lineage>
</organism>
<evidence type="ECO:0000313" key="9">
    <source>
        <dbReference type="Proteomes" id="UP000318017"/>
    </source>
</evidence>
<evidence type="ECO:0000256" key="6">
    <source>
        <dbReference type="SAM" id="Phobius"/>
    </source>
</evidence>
<name>A0A518GEY1_9BACT</name>
<feature type="transmembrane region" description="Helical" evidence="6">
    <location>
        <begin position="171"/>
        <end position="192"/>
    </location>
</feature>
<feature type="transmembrane region" description="Helical" evidence="6">
    <location>
        <begin position="7"/>
        <end position="24"/>
    </location>
</feature>
<protein>
    <submittedName>
        <fullName evidence="8">Malate-2H(+)/Na(+)-lactate antiporter</fullName>
    </submittedName>
</protein>
<feature type="domain" description="Na+/H+ antiporter NhaC-like C-terminal" evidence="7">
    <location>
        <begin position="180"/>
        <end position="517"/>
    </location>
</feature>
<dbReference type="Pfam" id="PF03553">
    <property type="entry name" value="Na_H_antiporter"/>
    <property type="match status" value="1"/>
</dbReference>
<accession>A0A518GEY1</accession>
<feature type="transmembrane region" description="Helical" evidence="6">
    <location>
        <begin position="281"/>
        <end position="300"/>
    </location>
</feature>
<feature type="transmembrane region" description="Helical" evidence="6">
    <location>
        <begin position="398"/>
        <end position="421"/>
    </location>
</feature>
<feature type="transmembrane region" description="Helical" evidence="6">
    <location>
        <begin position="131"/>
        <end position="150"/>
    </location>
</feature>
<keyword evidence="9" id="KW-1185">Reference proteome</keyword>
<evidence type="ECO:0000256" key="1">
    <source>
        <dbReference type="ARBA" id="ARBA00004651"/>
    </source>
</evidence>
<evidence type="ECO:0000256" key="4">
    <source>
        <dbReference type="ARBA" id="ARBA00022989"/>
    </source>
</evidence>
<dbReference type="GO" id="GO:0005886">
    <property type="term" value="C:plasma membrane"/>
    <property type="evidence" value="ECO:0007669"/>
    <property type="project" value="UniProtKB-SubCell"/>
</dbReference>
<dbReference type="Proteomes" id="UP000318017">
    <property type="component" value="Chromosome"/>
</dbReference>
<evidence type="ECO:0000256" key="2">
    <source>
        <dbReference type="ARBA" id="ARBA00022475"/>
    </source>
</evidence>
<keyword evidence="3 6" id="KW-0812">Transmembrane</keyword>
<evidence type="ECO:0000313" key="8">
    <source>
        <dbReference type="EMBL" id="QDV27108.1"/>
    </source>
</evidence>
<dbReference type="RefSeq" id="WP_145083982.1">
    <property type="nucleotide sequence ID" value="NZ_CP036298.1"/>
</dbReference>
<comment type="subcellular location">
    <subcellularLocation>
        <location evidence="1">Cell membrane</location>
        <topology evidence="1">Multi-pass membrane protein</topology>
    </subcellularLocation>
</comment>
<feature type="transmembrane region" description="Helical" evidence="6">
    <location>
        <begin position="92"/>
        <end position="119"/>
    </location>
</feature>
<dbReference type="OrthoDB" id="9762978at2"/>
<dbReference type="KEGG" id="ahel:Q31a_54950"/>
<gene>
    <name evidence="8" type="primary">mleN</name>
    <name evidence="8" type="ORF">Q31a_54950</name>
</gene>
<feature type="transmembrane region" description="Helical" evidence="6">
    <location>
        <begin position="530"/>
        <end position="547"/>
    </location>
</feature>
<dbReference type="AlphaFoldDB" id="A0A518GEY1"/>
<keyword evidence="4 6" id="KW-1133">Transmembrane helix</keyword>
<keyword evidence="5 6" id="KW-0472">Membrane</keyword>
<evidence type="ECO:0000259" key="7">
    <source>
        <dbReference type="Pfam" id="PF03553"/>
    </source>
</evidence>
<evidence type="ECO:0000256" key="3">
    <source>
        <dbReference type="ARBA" id="ARBA00022692"/>
    </source>
</evidence>
<dbReference type="PANTHER" id="PTHR43478">
    <property type="entry name" value="NA+/H+ ANTIPORTER-RELATED"/>
    <property type="match status" value="1"/>
</dbReference>
<feature type="transmembrane region" description="Helical" evidence="6">
    <location>
        <begin position="225"/>
        <end position="244"/>
    </location>
</feature>
<feature type="transmembrane region" description="Helical" evidence="6">
    <location>
        <begin position="359"/>
        <end position="378"/>
    </location>
</feature>
<feature type="transmembrane region" description="Helical" evidence="6">
    <location>
        <begin position="30"/>
        <end position="50"/>
    </location>
</feature>
<dbReference type="EMBL" id="CP036298">
    <property type="protein sequence ID" value="QDV27108.1"/>
    <property type="molecule type" value="Genomic_DNA"/>
</dbReference>
<sequence>MEGTSPVGWLCLVPPLLTIFLAIASRQVVASLLIGIASAIAILLPSPAAYQKITGEEFQWLPYLQDTAGSFFHSLSETYLWASLTDPGHLRIFAFTMMLGMQVALIHRCGGMLGIVAWLGPLAKSRRSGQVLTWLLGLVIFIDDYANTLLLGSTMQPVADRLKISREKLAFLVDTTAAPVAGLALVSTWVAAEISSMQAGFTDAGIEIGASTFGIFLKTIPTRFYVLYALFFVLACAWMCRDFGPMLAAERRRMEEEDDLEETPSAVPQATSKVKPRGINAILPISVTVVVAVWLLILTGQQKLGDTPLSNSTLQAWGEIIGQGDSPVALFYGGIAGLAVVLGLAFSQRELTPPEIRGGFLQGFLHVLPAMIILWLAWTLSKLTGNDHMRTGSFIAQQFTALNLSAAFMPTIVFLLACVIAFSTGTSWGTMAILMPIVIPLVYGLLTQQTGSPPAPDHFLMTASIGSVLAGAIFGDHCSPISDTTILSSRSSGCDHIAHVRTQMPYALTIGGVSILFGTLPAGFGWSSWLLLPAGMISIVVVLRLLGTSTKSAAY</sequence>
<evidence type="ECO:0000256" key="5">
    <source>
        <dbReference type="ARBA" id="ARBA00023136"/>
    </source>
</evidence>
<keyword evidence="2" id="KW-1003">Cell membrane</keyword>
<reference evidence="8 9" key="1">
    <citation type="submission" date="2019-02" db="EMBL/GenBank/DDBJ databases">
        <title>Deep-cultivation of Planctomycetes and their phenomic and genomic characterization uncovers novel biology.</title>
        <authorList>
            <person name="Wiegand S."/>
            <person name="Jogler M."/>
            <person name="Boedeker C."/>
            <person name="Pinto D."/>
            <person name="Vollmers J."/>
            <person name="Rivas-Marin E."/>
            <person name="Kohn T."/>
            <person name="Peeters S.H."/>
            <person name="Heuer A."/>
            <person name="Rast P."/>
            <person name="Oberbeckmann S."/>
            <person name="Bunk B."/>
            <person name="Jeske O."/>
            <person name="Meyerdierks A."/>
            <person name="Storesund J.E."/>
            <person name="Kallscheuer N."/>
            <person name="Luecker S."/>
            <person name="Lage O.M."/>
            <person name="Pohl T."/>
            <person name="Merkel B.J."/>
            <person name="Hornburger P."/>
            <person name="Mueller R.-W."/>
            <person name="Bruemmer F."/>
            <person name="Labrenz M."/>
            <person name="Spormann A.M."/>
            <person name="Op den Camp H."/>
            <person name="Overmann J."/>
            <person name="Amann R."/>
            <person name="Jetten M.S.M."/>
            <person name="Mascher T."/>
            <person name="Medema M.H."/>
            <person name="Devos D.P."/>
            <person name="Kaster A.-K."/>
            <person name="Ovreas L."/>
            <person name="Rohde M."/>
            <person name="Galperin M.Y."/>
            <person name="Jogler C."/>
        </authorList>
    </citation>
    <scope>NUCLEOTIDE SEQUENCE [LARGE SCALE GENOMIC DNA]</scope>
    <source>
        <strain evidence="8 9">Q31a</strain>
    </source>
</reference>
<dbReference type="InterPro" id="IPR018461">
    <property type="entry name" value="Na/H_Antiport_NhaC-like_C"/>
</dbReference>